<dbReference type="FunCoup" id="A0A1S2ZIS6">
    <property type="interactions" value="219"/>
</dbReference>
<dbReference type="Proteomes" id="UP001652624">
    <property type="component" value="Chromosome 2"/>
</dbReference>
<dbReference type="GO" id="GO:0005615">
    <property type="term" value="C:extracellular space"/>
    <property type="evidence" value="ECO:0007669"/>
    <property type="project" value="UniProtKB-KW"/>
</dbReference>
<evidence type="ECO:0000313" key="15">
    <source>
        <dbReference type="RefSeq" id="XP_007519995.1"/>
    </source>
</evidence>
<evidence type="ECO:0000256" key="6">
    <source>
        <dbReference type="ARBA" id="ARBA00022525"/>
    </source>
</evidence>
<evidence type="ECO:0000256" key="4">
    <source>
        <dbReference type="ARBA" id="ARBA00018697"/>
    </source>
</evidence>
<proteinExistence type="inferred from homology"/>
<evidence type="ECO:0000256" key="9">
    <source>
        <dbReference type="ARBA" id="ARBA00023157"/>
    </source>
</evidence>
<evidence type="ECO:0000313" key="14">
    <source>
        <dbReference type="Proteomes" id="UP001652624"/>
    </source>
</evidence>
<dbReference type="GO" id="GO:0005125">
    <property type="term" value="F:cytokine activity"/>
    <property type="evidence" value="ECO:0007669"/>
    <property type="project" value="UniProtKB-KW"/>
</dbReference>
<dbReference type="InterPro" id="IPR009079">
    <property type="entry name" value="4_helix_cytokine-like_core"/>
</dbReference>
<gene>
    <name evidence="15" type="primary">CSF2</name>
</gene>
<dbReference type="PANTHER" id="PTHR10059:SF0">
    <property type="entry name" value="GRANULOCYTE-MACROPHAGE COLONY-STIMULATING FACTOR"/>
    <property type="match status" value="1"/>
</dbReference>
<dbReference type="Gene3D" id="1.20.1250.10">
    <property type="match status" value="1"/>
</dbReference>
<dbReference type="Pfam" id="PF01109">
    <property type="entry name" value="GM_CSF"/>
    <property type="match status" value="1"/>
</dbReference>
<evidence type="ECO:0000256" key="2">
    <source>
        <dbReference type="ARBA" id="ARBA00004613"/>
    </source>
</evidence>
<comment type="subunit">
    <text evidence="11">Monomer. The signaling GM-CSF receptor complex is a dodecamer of two head-to-head hexamers of two alpha, two beta, and two ligand subunits.</text>
</comment>
<evidence type="ECO:0000256" key="3">
    <source>
        <dbReference type="ARBA" id="ARBA00009378"/>
    </source>
</evidence>
<organism evidence="14 15">
    <name type="scientific">Erinaceus europaeus</name>
    <name type="common">Western European hedgehog</name>
    <dbReference type="NCBI Taxonomy" id="9365"/>
    <lineage>
        <taxon>Eukaryota</taxon>
        <taxon>Metazoa</taxon>
        <taxon>Chordata</taxon>
        <taxon>Craniata</taxon>
        <taxon>Vertebrata</taxon>
        <taxon>Euteleostomi</taxon>
        <taxon>Mammalia</taxon>
        <taxon>Eutheria</taxon>
        <taxon>Laurasiatheria</taxon>
        <taxon>Eulipotyphla</taxon>
        <taxon>Erinaceidae</taxon>
        <taxon>Erinaceinae</taxon>
        <taxon>Erinaceus</taxon>
    </lineage>
</organism>
<reference evidence="15" key="2">
    <citation type="submission" date="2025-08" db="UniProtKB">
        <authorList>
            <consortium name="RefSeq"/>
        </authorList>
    </citation>
    <scope>IDENTIFICATION</scope>
</reference>
<name>A0A1S2ZIS6_ERIEU</name>
<dbReference type="GeneID" id="103110758"/>
<dbReference type="GO" id="GO:0008083">
    <property type="term" value="F:growth factor activity"/>
    <property type="evidence" value="ECO:0007669"/>
    <property type="project" value="UniProtKB-KW"/>
</dbReference>
<keyword evidence="7 13" id="KW-0732">Signal</keyword>
<evidence type="ECO:0000256" key="12">
    <source>
        <dbReference type="ARBA" id="ARBA00029601"/>
    </source>
</evidence>
<keyword evidence="8" id="KW-0339">Growth factor</keyword>
<evidence type="ECO:0000256" key="5">
    <source>
        <dbReference type="ARBA" id="ARBA00022514"/>
    </source>
</evidence>
<keyword evidence="5" id="KW-0202">Cytokine</keyword>
<dbReference type="InParanoid" id="A0A1S2ZIS6"/>
<evidence type="ECO:0000256" key="10">
    <source>
        <dbReference type="ARBA" id="ARBA00023180"/>
    </source>
</evidence>
<dbReference type="PRINTS" id="PR00693">
    <property type="entry name" value="GMCSFACTOR"/>
</dbReference>
<dbReference type="SMART" id="SM00040">
    <property type="entry name" value="CSF2"/>
    <property type="match status" value="1"/>
</dbReference>
<protein>
    <recommendedName>
        <fullName evidence="4">Granulocyte-macrophage colony-stimulating factor</fullName>
    </recommendedName>
    <alternativeName>
        <fullName evidence="12">Colony-stimulating factor</fullName>
    </alternativeName>
</protein>
<dbReference type="GO" id="GO:0030099">
    <property type="term" value="P:myeloid cell differentiation"/>
    <property type="evidence" value="ECO:0007669"/>
    <property type="project" value="TreeGrafter"/>
</dbReference>
<feature type="chain" id="PRO_5010327921" description="Granulocyte-macrophage colony-stimulating factor" evidence="13">
    <location>
        <begin position="18"/>
        <end position="140"/>
    </location>
</feature>
<keyword evidence="6" id="KW-0964">Secreted</keyword>
<accession>A0A1S2ZIS6</accession>
<dbReference type="STRING" id="9365.ENSEEUP00000011837"/>
<dbReference type="RefSeq" id="XP_007519995.1">
    <property type="nucleotide sequence ID" value="XM_007519933.3"/>
</dbReference>
<sequence>MWLQNLLFLGTVVYSLSAPTHTASSVTQPCQNMDVIKEALSLLRHSNDTDAVLNEMVDVVSEMFDPKEPTCLQRRLELYVQGLRGSLTNTNLKGLLTIINSHYKQYSTPTPDPFCEPLNVTFKSFKENLITFLSVLPLDC</sequence>
<dbReference type="GO" id="GO:0005129">
    <property type="term" value="F:granulocyte macrophage colony-stimulating factor receptor binding"/>
    <property type="evidence" value="ECO:0007669"/>
    <property type="project" value="InterPro"/>
</dbReference>
<keyword evidence="14" id="KW-1185">Reference proteome</keyword>
<keyword evidence="9" id="KW-1015">Disulfide bond</keyword>
<evidence type="ECO:0000256" key="8">
    <source>
        <dbReference type="ARBA" id="ARBA00023030"/>
    </source>
</evidence>
<evidence type="ECO:0000256" key="13">
    <source>
        <dbReference type="SAM" id="SignalP"/>
    </source>
</evidence>
<dbReference type="InterPro" id="IPR000773">
    <property type="entry name" value="GM_colony-stim-fac"/>
</dbReference>
<comment type="similarity">
    <text evidence="3">Belongs to the GM-CSF family.</text>
</comment>
<dbReference type="CTD" id="1437"/>
<dbReference type="eggNOG" id="ENOG502TDUI">
    <property type="taxonomic scope" value="Eukaryota"/>
</dbReference>
<evidence type="ECO:0000256" key="7">
    <source>
        <dbReference type="ARBA" id="ARBA00022729"/>
    </source>
</evidence>
<dbReference type="PANTHER" id="PTHR10059">
    <property type="entry name" value="GRANULOCYTE-MACROPHAGE COLONY-STIMULATING FACTOR GM-CSF"/>
    <property type="match status" value="1"/>
</dbReference>
<comment type="function">
    <text evidence="1">Cytokine that stimulates the growth and differentiation of hematopoietic precursor cells from various lineages, including granulocytes, macrophages, eosinophils and erythrocytes.</text>
</comment>
<evidence type="ECO:0000256" key="1">
    <source>
        <dbReference type="ARBA" id="ARBA00003164"/>
    </source>
</evidence>
<dbReference type="GO" id="GO:0006955">
    <property type="term" value="P:immune response"/>
    <property type="evidence" value="ECO:0007669"/>
    <property type="project" value="InterPro"/>
</dbReference>
<dbReference type="AlphaFoldDB" id="A0A1S2ZIS6"/>
<keyword evidence="10" id="KW-0325">Glycoprotein</keyword>
<reference evidence="14" key="1">
    <citation type="submission" date="2025-05" db="UniProtKB">
        <authorList>
            <consortium name="RefSeq"/>
        </authorList>
    </citation>
    <scope>NUCLEOTIDE SEQUENCE [LARGE SCALE GENOMIC DNA]</scope>
</reference>
<dbReference type="SUPFAM" id="SSF47266">
    <property type="entry name" value="4-helical cytokines"/>
    <property type="match status" value="1"/>
</dbReference>
<comment type="subcellular location">
    <subcellularLocation>
        <location evidence="2">Secreted</location>
    </subcellularLocation>
</comment>
<dbReference type="OrthoDB" id="9633166at2759"/>
<evidence type="ECO:0000256" key="11">
    <source>
        <dbReference type="ARBA" id="ARBA00025874"/>
    </source>
</evidence>
<feature type="signal peptide" evidence="13">
    <location>
        <begin position="1"/>
        <end position="17"/>
    </location>
</feature>